<reference evidence="2 3" key="1">
    <citation type="submission" date="2020-05" db="EMBL/GenBank/DDBJ databases">
        <title>Identification and distribution of gene clusters putatively required for synthesis of sphingolipid metabolism inhibitors in phylogenetically diverse species of the filamentous fungus Fusarium.</title>
        <authorList>
            <person name="Kim H.-S."/>
            <person name="Busman M."/>
            <person name="Brown D.W."/>
            <person name="Divon H."/>
            <person name="Uhlig S."/>
            <person name="Proctor R.H."/>
        </authorList>
    </citation>
    <scope>NUCLEOTIDE SEQUENCE [LARGE SCALE GENOMIC DNA]</scope>
    <source>
        <strain evidence="2 3">NRRL 20693</strain>
    </source>
</reference>
<dbReference type="EMBL" id="JAAGWQ010000564">
    <property type="protein sequence ID" value="KAF5653841.1"/>
    <property type="molecule type" value="Genomic_DNA"/>
</dbReference>
<protein>
    <submittedName>
        <fullName evidence="2">Amino acid transporter</fullName>
    </submittedName>
</protein>
<proteinExistence type="predicted"/>
<dbReference type="AlphaFoldDB" id="A0A8H5SN74"/>
<feature type="non-terminal residue" evidence="2">
    <location>
        <position position="76"/>
    </location>
</feature>
<name>A0A8H5SN74_FUSHE</name>
<gene>
    <name evidence="2" type="ORF">FHETE_11368</name>
</gene>
<evidence type="ECO:0000313" key="3">
    <source>
        <dbReference type="Proteomes" id="UP000567885"/>
    </source>
</evidence>
<evidence type="ECO:0000256" key="1">
    <source>
        <dbReference type="SAM" id="MobiDB-lite"/>
    </source>
</evidence>
<keyword evidence="3" id="KW-1185">Reference proteome</keyword>
<dbReference type="Proteomes" id="UP000567885">
    <property type="component" value="Unassembled WGS sequence"/>
</dbReference>
<comment type="caution">
    <text evidence="2">The sequence shown here is derived from an EMBL/GenBank/DDBJ whole genome shotgun (WGS) entry which is preliminary data.</text>
</comment>
<feature type="region of interest" description="Disordered" evidence="1">
    <location>
        <begin position="1"/>
        <end position="47"/>
    </location>
</feature>
<evidence type="ECO:0000313" key="2">
    <source>
        <dbReference type="EMBL" id="KAF5653841.1"/>
    </source>
</evidence>
<organism evidence="2 3">
    <name type="scientific">Fusarium heterosporum</name>
    <dbReference type="NCBI Taxonomy" id="42747"/>
    <lineage>
        <taxon>Eukaryota</taxon>
        <taxon>Fungi</taxon>
        <taxon>Dikarya</taxon>
        <taxon>Ascomycota</taxon>
        <taxon>Pezizomycotina</taxon>
        <taxon>Sordariomycetes</taxon>
        <taxon>Hypocreomycetidae</taxon>
        <taxon>Hypocreales</taxon>
        <taxon>Nectriaceae</taxon>
        <taxon>Fusarium</taxon>
        <taxon>Fusarium heterosporum species complex</taxon>
    </lineage>
</organism>
<feature type="compositionally biased region" description="Low complexity" evidence="1">
    <location>
        <begin position="1"/>
        <end position="14"/>
    </location>
</feature>
<sequence>MTPTTTPAAGAANKTKNKDAINKPETPQENNILSGPIAQDDDDSTSEKMIGEVTEFEKRKILDGKAKFNRLGWKRL</sequence>
<accession>A0A8H5SN74</accession>